<dbReference type="EMBL" id="VSRR010031308">
    <property type="protein sequence ID" value="MPC70543.1"/>
    <property type="molecule type" value="Genomic_DNA"/>
</dbReference>
<comment type="caution">
    <text evidence="1">The sequence shown here is derived from an EMBL/GenBank/DDBJ whole genome shotgun (WGS) entry which is preliminary data.</text>
</comment>
<reference evidence="1 2" key="1">
    <citation type="submission" date="2019-05" db="EMBL/GenBank/DDBJ databases">
        <title>Another draft genome of Portunus trituberculatus and its Hox gene families provides insights of decapod evolution.</title>
        <authorList>
            <person name="Jeong J.-H."/>
            <person name="Song I."/>
            <person name="Kim S."/>
            <person name="Choi T."/>
            <person name="Kim D."/>
            <person name="Ryu S."/>
            <person name="Kim W."/>
        </authorList>
    </citation>
    <scope>NUCLEOTIDE SEQUENCE [LARGE SCALE GENOMIC DNA]</scope>
    <source>
        <tissue evidence="1">Muscle</tissue>
    </source>
</reference>
<protein>
    <submittedName>
        <fullName evidence="1">Uncharacterized protein</fullName>
    </submittedName>
</protein>
<dbReference type="Proteomes" id="UP000324222">
    <property type="component" value="Unassembled WGS sequence"/>
</dbReference>
<dbReference type="AlphaFoldDB" id="A0A5B7HK41"/>
<gene>
    <name evidence="1" type="ORF">E2C01_064794</name>
</gene>
<sequence length="78" mass="9083">MVHWMPQHCLGRPASVKGRCTTTPMMDTTHKLAPKRLYGHWSSQRPANPQTRLLCRCFPPRPRTRLLKEKRGRGTTFL</sequence>
<accession>A0A5B7HK41</accession>
<keyword evidence="2" id="KW-1185">Reference proteome</keyword>
<evidence type="ECO:0000313" key="2">
    <source>
        <dbReference type="Proteomes" id="UP000324222"/>
    </source>
</evidence>
<evidence type="ECO:0000313" key="1">
    <source>
        <dbReference type="EMBL" id="MPC70543.1"/>
    </source>
</evidence>
<proteinExistence type="predicted"/>
<name>A0A5B7HK41_PORTR</name>
<organism evidence="1 2">
    <name type="scientific">Portunus trituberculatus</name>
    <name type="common">Swimming crab</name>
    <name type="synonym">Neptunus trituberculatus</name>
    <dbReference type="NCBI Taxonomy" id="210409"/>
    <lineage>
        <taxon>Eukaryota</taxon>
        <taxon>Metazoa</taxon>
        <taxon>Ecdysozoa</taxon>
        <taxon>Arthropoda</taxon>
        <taxon>Crustacea</taxon>
        <taxon>Multicrustacea</taxon>
        <taxon>Malacostraca</taxon>
        <taxon>Eumalacostraca</taxon>
        <taxon>Eucarida</taxon>
        <taxon>Decapoda</taxon>
        <taxon>Pleocyemata</taxon>
        <taxon>Brachyura</taxon>
        <taxon>Eubrachyura</taxon>
        <taxon>Portunoidea</taxon>
        <taxon>Portunidae</taxon>
        <taxon>Portuninae</taxon>
        <taxon>Portunus</taxon>
    </lineage>
</organism>